<name>A0A382CDX1_9ZZZZ</name>
<dbReference type="AlphaFoldDB" id="A0A382CDX1"/>
<reference evidence="2" key="1">
    <citation type="submission" date="2018-05" db="EMBL/GenBank/DDBJ databases">
        <authorList>
            <person name="Lanie J.A."/>
            <person name="Ng W.-L."/>
            <person name="Kazmierczak K.M."/>
            <person name="Andrzejewski T.M."/>
            <person name="Davidsen T.M."/>
            <person name="Wayne K.J."/>
            <person name="Tettelin H."/>
            <person name="Glass J.I."/>
            <person name="Rusch D."/>
            <person name="Podicherti R."/>
            <person name="Tsui H.-C.T."/>
            <person name="Winkler M.E."/>
        </authorList>
    </citation>
    <scope>NUCLEOTIDE SEQUENCE</scope>
</reference>
<sequence length="68" mass="7070">MARKINSAVVLGGGTMGAGIAALCAQKDNQVLLLDINKEAAEQALDRIINGRPPSLDDPEKAKNITIG</sequence>
<proteinExistence type="predicted"/>
<evidence type="ECO:0000313" key="2">
    <source>
        <dbReference type="EMBL" id="SVB24032.1"/>
    </source>
</evidence>
<dbReference type="EMBL" id="UINC01033955">
    <property type="protein sequence ID" value="SVB24032.1"/>
    <property type="molecule type" value="Genomic_DNA"/>
</dbReference>
<evidence type="ECO:0000259" key="1">
    <source>
        <dbReference type="Pfam" id="PF02737"/>
    </source>
</evidence>
<dbReference type="InterPro" id="IPR036291">
    <property type="entry name" value="NAD(P)-bd_dom_sf"/>
</dbReference>
<gene>
    <name evidence="2" type="ORF">METZ01_LOCUS176886</name>
</gene>
<dbReference type="GO" id="GO:0070403">
    <property type="term" value="F:NAD+ binding"/>
    <property type="evidence" value="ECO:0007669"/>
    <property type="project" value="InterPro"/>
</dbReference>
<dbReference type="InterPro" id="IPR006176">
    <property type="entry name" value="3-OHacyl-CoA_DH_NAD-bd"/>
</dbReference>
<dbReference type="Gene3D" id="3.40.50.720">
    <property type="entry name" value="NAD(P)-binding Rossmann-like Domain"/>
    <property type="match status" value="1"/>
</dbReference>
<accession>A0A382CDX1</accession>
<dbReference type="Pfam" id="PF02737">
    <property type="entry name" value="3HCDH_N"/>
    <property type="match status" value="1"/>
</dbReference>
<feature type="non-terminal residue" evidence="2">
    <location>
        <position position="68"/>
    </location>
</feature>
<protein>
    <recommendedName>
        <fullName evidence="1">3-hydroxyacyl-CoA dehydrogenase NAD binding domain-containing protein</fullName>
    </recommendedName>
</protein>
<dbReference type="SUPFAM" id="SSF51735">
    <property type="entry name" value="NAD(P)-binding Rossmann-fold domains"/>
    <property type="match status" value="1"/>
</dbReference>
<dbReference type="GO" id="GO:0006631">
    <property type="term" value="P:fatty acid metabolic process"/>
    <property type="evidence" value="ECO:0007669"/>
    <property type="project" value="InterPro"/>
</dbReference>
<feature type="domain" description="3-hydroxyacyl-CoA dehydrogenase NAD binding" evidence="1">
    <location>
        <begin position="9"/>
        <end position="50"/>
    </location>
</feature>
<organism evidence="2">
    <name type="scientific">marine metagenome</name>
    <dbReference type="NCBI Taxonomy" id="408172"/>
    <lineage>
        <taxon>unclassified sequences</taxon>
        <taxon>metagenomes</taxon>
        <taxon>ecological metagenomes</taxon>
    </lineage>
</organism>